<dbReference type="AlphaFoldDB" id="A0A183AGT3"/>
<protein>
    <submittedName>
        <fullName evidence="3">Reverse transcriptase domain-containing protein</fullName>
    </submittedName>
</protein>
<keyword evidence="2" id="KW-1185">Reference proteome</keyword>
<dbReference type="Proteomes" id="UP000272942">
    <property type="component" value="Unassembled WGS sequence"/>
</dbReference>
<reference evidence="3" key="1">
    <citation type="submission" date="2016-06" db="UniProtKB">
        <authorList>
            <consortium name="WormBaseParasite"/>
        </authorList>
    </citation>
    <scope>IDENTIFICATION</scope>
</reference>
<accession>A0A183AGT3</accession>
<proteinExistence type="predicted"/>
<dbReference type="WBParaSite" id="ECPE_0000618101-mRNA-1">
    <property type="protein sequence ID" value="ECPE_0000618101-mRNA-1"/>
    <property type="gene ID" value="ECPE_0000618101"/>
</dbReference>
<organism evidence="3">
    <name type="scientific">Echinostoma caproni</name>
    <dbReference type="NCBI Taxonomy" id="27848"/>
    <lineage>
        <taxon>Eukaryota</taxon>
        <taxon>Metazoa</taxon>
        <taxon>Spiralia</taxon>
        <taxon>Lophotrochozoa</taxon>
        <taxon>Platyhelminthes</taxon>
        <taxon>Trematoda</taxon>
        <taxon>Digenea</taxon>
        <taxon>Plagiorchiida</taxon>
        <taxon>Echinostomata</taxon>
        <taxon>Echinostomatoidea</taxon>
        <taxon>Echinostomatidae</taxon>
        <taxon>Echinostoma</taxon>
    </lineage>
</organism>
<evidence type="ECO:0000313" key="3">
    <source>
        <dbReference type="WBParaSite" id="ECPE_0000618101-mRNA-1"/>
    </source>
</evidence>
<evidence type="ECO:0000313" key="1">
    <source>
        <dbReference type="EMBL" id="VDP77585.1"/>
    </source>
</evidence>
<reference evidence="1 2" key="2">
    <citation type="submission" date="2018-11" db="EMBL/GenBank/DDBJ databases">
        <authorList>
            <consortium name="Pathogen Informatics"/>
        </authorList>
    </citation>
    <scope>NUCLEOTIDE SEQUENCE [LARGE SCALE GENOMIC DNA]</scope>
    <source>
        <strain evidence="1 2">Egypt</strain>
    </source>
</reference>
<dbReference type="EMBL" id="UZAN01043113">
    <property type="protein sequence ID" value="VDP77585.1"/>
    <property type="molecule type" value="Genomic_DNA"/>
</dbReference>
<dbReference type="OrthoDB" id="6512783at2759"/>
<gene>
    <name evidence="1" type="ORF">ECPE_LOCUS6168</name>
</gene>
<evidence type="ECO:0000313" key="2">
    <source>
        <dbReference type="Proteomes" id="UP000272942"/>
    </source>
</evidence>
<sequence length="109" mass="11848">MGRGQTKLSLTRDLIVEIAPCSCEDSGIDFLPGDWLSDLEYVDDIVLLSEDPGKLPAFLDSLNASVDMIGMRFAPSMCKMPLQDWVGPAPSLTLTGEVTNKLLKDSSSR</sequence>
<name>A0A183AGT3_9TREM</name>